<dbReference type="Proteomes" id="UP000829196">
    <property type="component" value="Unassembled WGS sequence"/>
</dbReference>
<keyword evidence="1" id="KW-1133">Transmembrane helix</keyword>
<reference evidence="2" key="1">
    <citation type="journal article" date="2022" name="Front. Genet.">
        <title>Chromosome-Scale Assembly of the Dendrobium nobile Genome Provides Insights Into the Molecular Mechanism of the Biosynthesis of the Medicinal Active Ingredient of Dendrobium.</title>
        <authorList>
            <person name="Xu Q."/>
            <person name="Niu S.-C."/>
            <person name="Li K.-L."/>
            <person name="Zheng P.-J."/>
            <person name="Zhang X.-J."/>
            <person name="Jia Y."/>
            <person name="Liu Y."/>
            <person name="Niu Y.-X."/>
            <person name="Yu L.-H."/>
            <person name="Chen D.-F."/>
            <person name="Zhang G.-Q."/>
        </authorList>
    </citation>
    <scope>NUCLEOTIDE SEQUENCE</scope>
    <source>
        <tissue evidence="2">Leaf</tissue>
    </source>
</reference>
<proteinExistence type="predicted"/>
<dbReference type="AlphaFoldDB" id="A0A8T3A656"/>
<feature type="transmembrane region" description="Helical" evidence="1">
    <location>
        <begin position="12"/>
        <end position="34"/>
    </location>
</feature>
<protein>
    <submittedName>
        <fullName evidence="2">Uncharacterized protein</fullName>
    </submittedName>
</protein>
<keyword evidence="3" id="KW-1185">Reference proteome</keyword>
<feature type="transmembrane region" description="Helical" evidence="1">
    <location>
        <begin position="40"/>
        <end position="61"/>
    </location>
</feature>
<dbReference type="EMBL" id="JAGYWB010000018">
    <property type="protein sequence ID" value="KAI0491608.1"/>
    <property type="molecule type" value="Genomic_DNA"/>
</dbReference>
<sequence length="71" mass="8737">MQVYFMLFYVSARAFLFSLTVTFSSLVLNLALILHDFSYINIYFRISRLIFYGDIVDYWCYFFRFTKHKIF</sequence>
<evidence type="ECO:0000313" key="2">
    <source>
        <dbReference type="EMBL" id="KAI0491608.1"/>
    </source>
</evidence>
<evidence type="ECO:0000256" key="1">
    <source>
        <dbReference type="SAM" id="Phobius"/>
    </source>
</evidence>
<evidence type="ECO:0000313" key="3">
    <source>
        <dbReference type="Proteomes" id="UP000829196"/>
    </source>
</evidence>
<comment type="caution">
    <text evidence="2">The sequence shown here is derived from an EMBL/GenBank/DDBJ whole genome shotgun (WGS) entry which is preliminary data.</text>
</comment>
<gene>
    <name evidence="2" type="ORF">KFK09_025868</name>
</gene>
<keyword evidence="1" id="KW-0472">Membrane</keyword>
<accession>A0A8T3A656</accession>
<keyword evidence="1" id="KW-0812">Transmembrane</keyword>
<organism evidence="2 3">
    <name type="scientific">Dendrobium nobile</name>
    <name type="common">Orchid</name>
    <dbReference type="NCBI Taxonomy" id="94219"/>
    <lineage>
        <taxon>Eukaryota</taxon>
        <taxon>Viridiplantae</taxon>
        <taxon>Streptophyta</taxon>
        <taxon>Embryophyta</taxon>
        <taxon>Tracheophyta</taxon>
        <taxon>Spermatophyta</taxon>
        <taxon>Magnoliopsida</taxon>
        <taxon>Liliopsida</taxon>
        <taxon>Asparagales</taxon>
        <taxon>Orchidaceae</taxon>
        <taxon>Epidendroideae</taxon>
        <taxon>Malaxideae</taxon>
        <taxon>Dendrobiinae</taxon>
        <taxon>Dendrobium</taxon>
    </lineage>
</organism>
<name>A0A8T3A656_DENNO</name>